<evidence type="ECO:0000313" key="2">
    <source>
        <dbReference type="EMBL" id="TDQ37977.1"/>
    </source>
</evidence>
<accession>A0A4V3D4X8</accession>
<gene>
    <name evidence="2" type="ORF">EV213_11156</name>
</gene>
<keyword evidence="3" id="KW-1185">Reference proteome</keyword>
<dbReference type="InterPro" id="IPR002575">
    <property type="entry name" value="Aminoglycoside_PTrfase"/>
</dbReference>
<organism evidence="2 3">
    <name type="scientific">Aureibacillus halotolerans</name>
    <dbReference type="NCBI Taxonomy" id="1508390"/>
    <lineage>
        <taxon>Bacteria</taxon>
        <taxon>Bacillati</taxon>
        <taxon>Bacillota</taxon>
        <taxon>Bacilli</taxon>
        <taxon>Bacillales</taxon>
        <taxon>Bacillaceae</taxon>
        <taxon>Aureibacillus</taxon>
    </lineage>
</organism>
<dbReference type="RefSeq" id="WP_166639308.1">
    <property type="nucleotide sequence ID" value="NZ_SNYJ01000011.1"/>
</dbReference>
<name>A0A4V3D4X8_9BACI</name>
<dbReference type="Pfam" id="PF01636">
    <property type="entry name" value="APH"/>
    <property type="match status" value="1"/>
</dbReference>
<dbReference type="SUPFAM" id="SSF56112">
    <property type="entry name" value="Protein kinase-like (PK-like)"/>
    <property type="match status" value="1"/>
</dbReference>
<sequence>MTREAQGDFRRNRLFLDADSAFGFDHPNVKQIKHNVFFVSTNRKHYVIKGYTNQAAARRQWHLAKALKSEGFHRGLEYRRFPSGSYVVKTEGMYWLSMKRLPQKRPVHFQNGKDREKAGDLLHAFHGVIQTQNNVQLPDYSLLKHWEKRFDQFCKEDSLYTLAEVIGKKRAKEALRWGDIALSKLRRYRLYELEEKAKSRGQAIHRDTAAHNFILTPDDSLHMIDFDLAASAPEAYDWLQLSLRYMPWMQWSLNALGKERYIRSFLQKKWFLTGLLYPADLYRDWNAAMKENNSRSFDWFASIHSIEHRVSYFDEISRQLESPSLKST</sequence>
<dbReference type="EMBL" id="SNYJ01000011">
    <property type="protein sequence ID" value="TDQ37977.1"/>
    <property type="molecule type" value="Genomic_DNA"/>
</dbReference>
<dbReference type="AlphaFoldDB" id="A0A4V3D4X8"/>
<feature type="domain" description="Aminoglycoside phosphotransferase" evidence="1">
    <location>
        <begin position="35"/>
        <end position="242"/>
    </location>
</feature>
<keyword evidence="2" id="KW-0808">Transferase</keyword>
<dbReference type="InterPro" id="IPR011009">
    <property type="entry name" value="Kinase-like_dom_sf"/>
</dbReference>
<protein>
    <submittedName>
        <fullName evidence="2">Phosphotransferase family enzyme</fullName>
    </submittedName>
</protein>
<dbReference type="Proteomes" id="UP000295632">
    <property type="component" value="Unassembled WGS sequence"/>
</dbReference>
<proteinExistence type="predicted"/>
<dbReference type="GO" id="GO:0016740">
    <property type="term" value="F:transferase activity"/>
    <property type="evidence" value="ECO:0007669"/>
    <property type="project" value="UniProtKB-KW"/>
</dbReference>
<dbReference type="Gene3D" id="3.90.1200.10">
    <property type="match status" value="1"/>
</dbReference>
<comment type="caution">
    <text evidence="2">The sequence shown here is derived from an EMBL/GenBank/DDBJ whole genome shotgun (WGS) entry which is preliminary data.</text>
</comment>
<evidence type="ECO:0000259" key="1">
    <source>
        <dbReference type="Pfam" id="PF01636"/>
    </source>
</evidence>
<evidence type="ECO:0000313" key="3">
    <source>
        <dbReference type="Proteomes" id="UP000295632"/>
    </source>
</evidence>
<reference evidence="2 3" key="1">
    <citation type="submission" date="2019-03" db="EMBL/GenBank/DDBJ databases">
        <title>Genomic Encyclopedia of Type Strains, Phase IV (KMG-IV): sequencing the most valuable type-strain genomes for metagenomic binning, comparative biology and taxonomic classification.</title>
        <authorList>
            <person name="Goeker M."/>
        </authorList>
    </citation>
    <scope>NUCLEOTIDE SEQUENCE [LARGE SCALE GENOMIC DNA]</scope>
    <source>
        <strain evidence="2 3">DSM 28697</strain>
    </source>
</reference>